<proteinExistence type="predicted"/>
<dbReference type="AlphaFoldDB" id="A0A5B1M4Y5"/>
<dbReference type="SUPFAM" id="SSF109854">
    <property type="entry name" value="DinB/YfiT-like putative metalloenzymes"/>
    <property type="match status" value="1"/>
</dbReference>
<sequence length="193" mass="21181">MTTLDATTATVRPEPPLAGDEVETLLGSLERQRATFAWKAGELDDEALGLTLGPSSMTLGGLLKHLALVEDEVFTKALLGRPLPAPWDKVDWELQPDWEWTSAANDSAEQLYALWRSAVLRSRDAVRRALAADGLDHPADVMFADGRPTLRRLVVDMIEEYARHTGHADLLRESIDGLVGEDPPAHNPTWPGV</sequence>
<dbReference type="InterPro" id="IPR007061">
    <property type="entry name" value="MST-like"/>
</dbReference>
<reference evidence="1 2" key="1">
    <citation type="submission" date="2019-09" db="EMBL/GenBank/DDBJ databases">
        <title>Nocardioides panacisoli sp. nov., isolated from the soil of a ginseng field.</title>
        <authorList>
            <person name="Cho C."/>
        </authorList>
    </citation>
    <scope>NUCLEOTIDE SEQUENCE [LARGE SCALE GENOMIC DNA]</scope>
    <source>
        <strain evidence="1 2">BN140041</strain>
    </source>
</reference>
<reference evidence="1 2" key="2">
    <citation type="submission" date="2019-09" db="EMBL/GenBank/DDBJ databases">
        <authorList>
            <person name="Jin C."/>
        </authorList>
    </citation>
    <scope>NUCLEOTIDE SEQUENCE [LARGE SCALE GENOMIC DNA]</scope>
    <source>
        <strain evidence="1 2">BN140041</strain>
    </source>
</reference>
<dbReference type="EMBL" id="VUJW01000003">
    <property type="protein sequence ID" value="KAA1427992.1"/>
    <property type="molecule type" value="Genomic_DNA"/>
</dbReference>
<dbReference type="Proteomes" id="UP000324351">
    <property type="component" value="Unassembled WGS sequence"/>
</dbReference>
<gene>
    <name evidence="1" type="ORF">F0U47_11385</name>
</gene>
<evidence type="ECO:0000313" key="2">
    <source>
        <dbReference type="Proteomes" id="UP000324351"/>
    </source>
</evidence>
<keyword evidence="2" id="KW-1185">Reference proteome</keyword>
<organism evidence="1 2">
    <name type="scientific">Nocardioides antri</name>
    <dbReference type="NCBI Taxonomy" id="2607659"/>
    <lineage>
        <taxon>Bacteria</taxon>
        <taxon>Bacillati</taxon>
        <taxon>Actinomycetota</taxon>
        <taxon>Actinomycetes</taxon>
        <taxon>Propionibacteriales</taxon>
        <taxon>Nocardioidaceae</taxon>
        <taxon>Nocardioides</taxon>
    </lineage>
</organism>
<dbReference type="InterPro" id="IPR034660">
    <property type="entry name" value="DinB/YfiT-like"/>
</dbReference>
<accession>A0A5B1M4Y5</accession>
<name>A0A5B1M4Y5_9ACTN</name>
<dbReference type="Gene3D" id="1.20.120.450">
    <property type="entry name" value="dinb family like domain"/>
    <property type="match status" value="1"/>
</dbReference>
<evidence type="ECO:0000313" key="1">
    <source>
        <dbReference type="EMBL" id="KAA1427992.1"/>
    </source>
</evidence>
<dbReference type="RefSeq" id="WP_149750484.1">
    <property type="nucleotide sequence ID" value="NZ_VUJW01000003.1"/>
</dbReference>
<comment type="caution">
    <text evidence="1">The sequence shown here is derived from an EMBL/GenBank/DDBJ whole genome shotgun (WGS) entry which is preliminary data.</text>
</comment>
<protein>
    <submittedName>
        <fullName evidence="1">DUF664 domain-containing protein</fullName>
    </submittedName>
</protein>
<dbReference type="Pfam" id="PF04978">
    <property type="entry name" value="MST"/>
    <property type="match status" value="1"/>
</dbReference>